<dbReference type="Proteomes" id="UP001521222">
    <property type="component" value="Unassembled WGS sequence"/>
</dbReference>
<comment type="caution">
    <text evidence="3">The sequence shown here is derived from an EMBL/GenBank/DDBJ whole genome shotgun (WGS) entry which is preliminary data.</text>
</comment>
<accession>A0ABR3RDK1</accession>
<protein>
    <recommendedName>
        <fullName evidence="2">NADP-dependent oxidoreductase domain-containing protein</fullName>
    </recommendedName>
</protein>
<dbReference type="PANTHER" id="PTHR43364">
    <property type="entry name" value="NADH-SPECIFIC METHYLGLYOXAL REDUCTASE-RELATED"/>
    <property type="match status" value="1"/>
</dbReference>
<dbReference type="Gene3D" id="3.20.20.100">
    <property type="entry name" value="NADP-dependent oxidoreductase domain"/>
    <property type="match status" value="1"/>
</dbReference>
<evidence type="ECO:0000313" key="4">
    <source>
        <dbReference type="Proteomes" id="UP001521222"/>
    </source>
</evidence>
<dbReference type="InterPro" id="IPR050523">
    <property type="entry name" value="AKR_Detox_Biosynth"/>
</dbReference>
<dbReference type="InterPro" id="IPR023210">
    <property type="entry name" value="NADP_OxRdtase_dom"/>
</dbReference>
<evidence type="ECO:0000256" key="1">
    <source>
        <dbReference type="ARBA" id="ARBA00023002"/>
    </source>
</evidence>
<dbReference type="CDD" id="cd19075">
    <property type="entry name" value="AKR_AKR7A1-5"/>
    <property type="match status" value="1"/>
</dbReference>
<dbReference type="EMBL" id="JAKIXB020000015">
    <property type="protein sequence ID" value="KAL1601992.1"/>
    <property type="molecule type" value="Genomic_DNA"/>
</dbReference>
<sequence>MVKAVFGGGSFMDSGALGAFNSKEKVAEAIDVLLSSGVTTIDTARIYPGSEVALGKQEKRTQFTIDTKVPGGFAPNTARKDTIIEHAKEALEKVNIKQFDILYIHSPDPDIPLEDTLAGINEVHKQGIFKRFGLSNYAPADVQRVYDHAKSKGYPLPEVYQGNYNPVARHSEKELFPVLRKLGIVFYAYSPLAGGFLTKSAADLDAGVGRFNKEALGGMYSGMYDKPSLREGLKEWNKIAEKEGVTKAELAYRWVAHHSALTEEGDGVIFGASKLSQIEQTAGGIKKGKLSEEAAKSIDALWETVKAEAPVDNYVWSKSKGQ</sequence>
<dbReference type="PANTHER" id="PTHR43364:SF4">
    <property type="entry name" value="NAD(P)-LINKED OXIDOREDUCTASE SUPERFAMILY PROTEIN"/>
    <property type="match status" value="1"/>
</dbReference>
<evidence type="ECO:0000259" key="2">
    <source>
        <dbReference type="Pfam" id="PF00248"/>
    </source>
</evidence>
<organism evidence="3 4">
    <name type="scientific">Nothophoma quercina</name>
    <dbReference type="NCBI Taxonomy" id="749835"/>
    <lineage>
        <taxon>Eukaryota</taxon>
        <taxon>Fungi</taxon>
        <taxon>Dikarya</taxon>
        <taxon>Ascomycota</taxon>
        <taxon>Pezizomycotina</taxon>
        <taxon>Dothideomycetes</taxon>
        <taxon>Pleosporomycetidae</taxon>
        <taxon>Pleosporales</taxon>
        <taxon>Pleosporineae</taxon>
        <taxon>Didymellaceae</taxon>
        <taxon>Nothophoma</taxon>
    </lineage>
</organism>
<gene>
    <name evidence="3" type="ORF">SLS59_005158</name>
</gene>
<proteinExistence type="predicted"/>
<name>A0ABR3RDK1_9PLEO</name>
<feature type="domain" description="NADP-dependent oxidoreductase" evidence="2">
    <location>
        <begin position="6"/>
        <end position="303"/>
    </location>
</feature>
<evidence type="ECO:0000313" key="3">
    <source>
        <dbReference type="EMBL" id="KAL1601992.1"/>
    </source>
</evidence>
<keyword evidence="1" id="KW-0560">Oxidoreductase</keyword>
<keyword evidence="4" id="KW-1185">Reference proteome</keyword>
<reference evidence="3 4" key="1">
    <citation type="submission" date="2024-02" db="EMBL/GenBank/DDBJ databases">
        <title>De novo assembly and annotation of 12 fungi associated with fruit tree decline syndrome in Ontario, Canada.</title>
        <authorList>
            <person name="Sulman M."/>
            <person name="Ellouze W."/>
            <person name="Ilyukhin E."/>
        </authorList>
    </citation>
    <scope>NUCLEOTIDE SEQUENCE [LARGE SCALE GENOMIC DNA]</scope>
    <source>
        <strain evidence="3 4">M97-236</strain>
    </source>
</reference>
<dbReference type="Pfam" id="PF00248">
    <property type="entry name" value="Aldo_ket_red"/>
    <property type="match status" value="1"/>
</dbReference>
<dbReference type="InterPro" id="IPR036812">
    <property type="entry name" value="NAD(P)_OxRdtase_dom_sf"/>
</dbReference>
<dbReference type="SUPFAM" id="SSF51430">
    <property type="entry name" value="NAD(P)-linked oxidoreductase"/>
    <property type="match status" value="1"/>
</dbReference>